<keyword evidence="2" id="KW-1185">Reference proteome</keyword>
<reference evidence="1" key="1">
    <citation type="submission" date="2023-07" db="EMBL/GenBank/DDBJ databases">
        <title>draft genome sequence of fig (Ficus carica).</title>
        <authorList>
            <person name="Takahashi T."/>
            <person name="Nishimura K."/>
        </authorList>
    </citation>
    <scope>NUCLEOTIDE SEQUENCE</scope>
</reference>
<dbReference type="Proteomes" id="UP001187192">
    <property type="component" value="Unassembled WGS sequence"/>
</dbReference>
<organism evidence="1 2">
    <name type="scientific">Ficus carica</name>
    <name type="common">Common fig</name>
    <dbReference type="NCBI Taxonomy" id="3494"/>
    <lineage>
        <taxon>Eukaryota</taxon>
        <taxon>Viridiplantae</taxon>
        <taxon>Streptophyta</taxon>
        <taxon>Embryophyta</taxon>
        <taxon>Tracheophyta</taxon>
        <taxon>Spermatophyta</taxon>
        <taxon>Magnoliopsida</taxon>
        <taxon>eudicotyledons</taxon>
        <taxon>Gunneridae</taxon>
        <taxon>Pentapetalae</taxon>
        <taxon>rosids</taxon>
        <taxon>fabids</taxon>
        <taxon>Rosales</taxon>
        <taxon>Moraceae</taxon>
        <taxon>Ficeae</taxon>
        <taxon>Ficus</taxon>
    </lineage>
</organism>
<sequence>MSLERVMEWPSWVWMISGSHVSLGPNLLPSSRWACYFRPFSSAQARKSRALSPTSLILSPSWFFHESPADLLDWVADLLRQTSL</sequence>
<evidence type="ECO:0000313" key="1">
    <source>
        <dbReference type="EMBL" id="GMN21911.1"/>
    </source>
</evidence>
<gene>
    <name evidence="1" type="ORF">TIFTF001_040139</name>
</gene>
<dbReference type="EMBL" id="BTGU01001349">
    <property type="protein sequence ID" value="GMN21911.1"/>
    <property type="molecule type" value="Genomic_DNA"/>
</dbReference>
<name>A0AA88CM72_FICCA</name>
<protein>
    <submittedName>
        <fullName evidence="1">Uncharacterized protein</fullName>
    </submittedName>
</protein>
<evidence type="ECO:0000313" key="2">
    <source>
        <dbReference type="Proteomes" id="UP001187192"/>
    </source>
</evidence>
<dbReference type="AlphaFoldDB" id="A0AA88CM72"/>
<proteinExistence type="predicted"/>
<accession>A0AA88CM72</accession>
<comment type="caution">
    <text evidence="1">The sequence shown here is derived from an EMBL/GenBank/DDBJ whole genome shotgun (WGS) entry which is preliminary data.</text>
</comment>